<dbReference type="Proteomes" id="UP000826725">
    <property type="component" value="Chromosome"/>
</dbReference>
<dbReference type="EMBL" id="AP024086">
    <property type="protein sequence ID" value="BCL61687.1"/>
    <property type="molecule type" value="Genomic_DNA"/>
</dbReference>
<proteinExistence type="predicted"/>
<dbReference type="AlphaFoldDB" id="A0A8D5JMK3"/>
<name>A0A8D5JMK3_9BACT</name>
<sequence length="264" mass="29504">MSALNTEKGTGGPKTVLQHNITELVLQNSGDNNYWRQTIINYRPTMIIAVGKRALKIATELKDIPIVHVMVPGSTRLHNTSDTISGVSLEVPPLTSLQKLHKTFPHIKKILVPYSPGYSNEFITKAKEAAKLLHITLTTVPIDSSREVLTFLSSWKKKTDAIWMIPDPTILTRQTVPAFLQFSISNRAILLTFAEKYMKTGAGFAVSADIFDMGREAGTMALDILRKNGQTDYSLQAPRSIRTYYNRELLKKLATLSIKTDNLF</sequence>
<evidence type="ECO:0000313" key="1">
    <source>
        <dbReference type="EMBL" id="BCL61687.1"/>
    </source>
</evidence>
<evidence type="ECO:0000313" key="2">
    <source>
        <dbReference type="Proteomes" id="UP000826725"/>
    </source>
</evidence>
<reference evidence="1" key="1">
    <citation type="submission" date="2020-09" db="EMBL/GenBank/DDBJ databases">
        <title>Desulfogranum mesoprofundum gen. nov., sp. nov., a novel mesophilic, sulfate-reducing chemolithoautotroph isolated from a deep-sea hydrothermal vent chimney in the Suiyo Seamount.</title>
        <authorList>
            <person name="Hashimoto Y."/>
            <person name="Nakagawa S."/>
        </authorList>
    </citation>
    <scope>NUCLEOTIDE SEQUENCE</scope>
    <source>
        <strain evidence="1">KT2</strain>
    </source>
</reference>
<protein>
    <submittedName>
        <fullName evidence="1">ABC transporter substrate-binding protein</fullName>
    </submittedName>
</protein>
<gene>
    <name evidence="1" type="ORF">DGMP_23800</name>
</gene>
<organism evidence="1 2">
    <name type="scientific">Desulfomarina profundi</name>
    <dbReference type="NCBI Taxonomy" id="2772557"/>
    <lineage>
        <taxon>Bacteria</taxon>
        <taxon>Pseudomonadati</taxon>
        <taxon>Thermodesulfobacteriota</taxon>
        <taxon>Desulfobulbia</taxon>
        <taxon>Desulfobulbales</taxon>
        <taxon>Desulfobulbaceae</taxon>
        <taxon>Desulfomarina</taxon>
    </lineage>
</organism>
<dbReference type="KEGG" id="dbk:DGMP_23800"/>
<accession>A0A8D5JMK3</accession>
<keyword evidence="2" id="KW-1185">Reference proteome</keyword>
<dbReference type="InterPro" id="IPR007487">
    <property type="entry name" value="ABC_transpt-TYRBP-like"/>
</dbReference>
<dbReference type="Pfam" id="PF04392">
    <property type="entry name" value="ABC_sub_bind"/>
    <property type="match status" value="1"/>
</dbReference>
<dbReference type="PANTHER" id="PTHR35271">
    <property type="entry name" value="ABC TRANSPORTER, SUBSTRATE-BINDING LIPOPROTEIN-RELATED"/>
    <property type="match status" value="1"/>
</dbReference>
<dbReference type="PANTHER" id="PTHR35271:SF1">
    <property type="entry name" value="ABC TRANSPORTER, SUBSTRATE-BINDING LIPOPROTEIN"/>
    <property type="match status" value="1"/>
</dbReference>